<dbReference type="InterPro" id="IPR027031">
    <property type="entry name" value="Gly-tRNA_synthase/POLG2"/>
</dbReference>
<comment type="function">
    <text evidence="8">Catalyzes the attachment of glycine to tRNA(Gly).</text>
</comment>
<feature type="binding site" evidence="8">
    <location>
        <begin position="344"/>
        <end position="348"/>
    </location>
    <ligand>
        <name>substrate</name>
    </ligand>
</feature>
<keyword evidence="5 8" id="KW-0067">ATP-binding</keyword>
<evidence type="ECO:0000256" key="1">
    <source>
        <dbReference type="ARBA" id="ARBA00008226"/>
    </source>
</evidence>
<keyword evidence="2 8" id="KW-0963">Cytoplasm</keyword>
<feature type="binding site" evidence="8">
    <location>
        <position position="102"/>
    </location>
    <ligand>
        <name>substrate</name>
    </ligand>
</feature>
<dbReference type="Pfam" id="PF00587">
    <property type="entry name" value="tRNA-synt_2b"/>
    <property type="match status" value="1"/>
</dbReference>
<dbReference type="CDD" id="cd00774">
    <property type="entry name" value="GlyRS-like_core"/>
    <property type="match status" value="1"/>
</dbReference>
<name>A0ABR7XQ40_9SPHI</name>
<evidence type="ECO:0000259" key="9">
    <source>
        <dbReference type="PROSITE" id="PS50862"/>
    </source>
</evidence>
<comment type="similarity">
    <text evidence="1 8">Belongs to the class-II aminoacyl-tRNA synthetase family.</text>
</comment>
<dbReference type="PANTHER" id="PTHR10745:SF8">
    <property type="entry name" value="DNA POLYMERASE SUBUNIT GAMMA-2, MITOCHONDRIAL"/>
    <property type="match status" value="1"/>
</dbReference>
<keyword evidence="3 8" id="KW-0436">Ligase</keyword>
<feature type="binding site" evidence="8">
    <location>
        <position position="190"/>
    </location>
    <ligand>
        <name>substrate</name>
    </ligand>
</feature>
<evidence type="ECO:0000256" key="8">
    <source>
        <dbReference type="HAMAP-Rule" id="MF_00253"/>
    </source>
</evidence>
<gene>
    <name evidence="8" type="primary">glyQS</name>
    <name evidence="10" type="ORF">H8B21_03525</name>
</gene>
<dbReference type="GO" id="GO:0004820">
    <property type="term" value="F:glycine-tRNA ligase activity"/>
    <property type="evidence" value="ECO:0007669"/>
    <property type="project" value="UniProtKB-EC"/>
</dbReference>
<keyword evidence="11" id="KW-1185">Reference proteome</keyword>
<dbReference type="Pfam" id="PF03129">
    <property type="entry name" value="HGTP_anticodon"/>
    <property type="match status" value="1"/>
</dbReference>
<dbReference type="InterPro" id="IPR022961">
    <property type="entry name" value="Gly_tRNA_ligase_bac"/>
</dbReference>
<dbReference type="RefSeq" id="WP_190312386.1">
    <property type="nucleotide sequence ID" value="NZ_JACNYL010000001.1"/>
</dbReference>
<dbReference type="SUPFAM" id="SSF52954">
    <property type="entry name" value="Class II aaRS ABD-related"/>
    <property type="match status" value="1"/>
</dbReference>
<evidence type="ECO:0000256" key="6">
    <source>
        <dbReference type="ARBA" id="ARBA00022917"/>
    </source>
</evidence>
<dbReference type="InterPro" id="IPR036621">
    <property type="entry name" value="Anticodon-bd_dom_sf"/>
</dbReference>
<dbReference type="HAMAP" id="MF_00253_B">
    <property type="entry name" value="Gly_tRNA_synth_B"/>
    <property type="match status" value="1"/>
</dbReference>
<dbReference type="EMBL" id="JACNYL010000001">
    <property type="protein sequence ID" value="MBD1420634.1"/>
    <property type="molecule type" value="Genomic_DNA"/>
</dbReference>
<dbReference type="Proteomes" id="UP000651112">
    <property type="component" value="Unassembled WGS sequence"/>
</dbReference>
<evidence type="ECO:0000256" key="7">
    <source>
        <dbReference type="ARBA" id="ARBA00023146"/>
    </source>
</evidence>
<evidence type="ECO:0000256" key="5">
    <source>
        <dbReference type="ARBA" id="ARBA00022840"/>
    </source>
</evidence>
<keyword evidence="7 8" id="KW-0030">Aminoacyl-tRNA synthetase</keyword>
<dbReference type="InterPro" id="IPR002314">
    <property type="entry name" value="aa-tRNA-synt_IIb"/>
</dbReference>
<dbReference type="Gene3D" id="3.30.40.230">
    <property type="match status" value="1"/>
</dbReference>
<comment type="caution">
    <text evidence="10">The sequence shown here is derived from an EMBL/GenBank/DDBJ whole genome shotgun (WGS) entry which is preliminary data.</text>
</comment>
<comment type="caution">
    <text evidence="8">Lacks conserved residue(s) required for the propagation of feature annotation.</text>
</comment>
<dbReference type="Gene3D" id="3.40.50.800">
    <property type="entry name" value="Anticodon-binding domain"/>
    <property type="match status" value="1"/>
</dbReference>
<proteinExistence type="inferred from homology"/>
<dbReference type="InterPro" id="IPR004154">
    <property type="entry name" value="Anticodon-bd"/>
</dbReference>
<dbReference type="InterPro" id="IPR045864">
    <property type="entry name" value="aa-tRNA-synth_II/BPL/LPL"/>
</dbReference>
<feature type="binding site" evidence="8">
    <location>
        <begin position="237"/>
        <end position="241"/>
    </location>
    <ligand>
        <name>substrate</name>
    </ligand>
</feature>
<dbReference type="InterPro" id="IPR002315">
    <property type="entry name" value="tRNA-synt_gly"/>
</dbReference>
<feature type="binding site" evidence="8">
    <location>
        <begin position="222"/>
        <end position="224"/>
    </location>
    <ligand>
        <name>ATP</name>
        <dbReference type="ChEBI" id="CHEBI:30616"/>
    </ligand>
</feature>
<dbReference type="CDD" id="cd00858">
    <property type="entry name" value="GlyRS_anticodon"/>
    <property type="match status" value="1"/>
</dbReference>
<dbReference type="PANTHER" id="PTHR10745">
    <property type="entry name" value="GLYCYL-TRNA SYNTHETASE/DNA POLYMERASE SUBUNIT GAMMA-2"/>
    <property type="match status" value="1"/>
</dbReference>
<comment type="catalytic activity">
    <reaction evidence="8">
        <text>tRNA(Gly) + glycine + ATP = glycyl-tRNA(Gly) + AMP + diphosphate</text>
        <dbReference type="Rhea" id="RHEA:16013"/>
        <dbReference type="Rhea" id="RHEA-COMP:9664"/>
        <dbReference type="Rhea" id="RHEA-COMP:9683"/>
        <dbReference type="ChEBI" id="CHEBI:30616"/>
        <dbReference type="ChEBI" id="CHEBI:33019"/>
        <dbReference type="ChEBI" id="CHEBI:57305"/>
        <dbReference type="ChEBI" id="CHEBI:78442"/>
        <dbReference type="ChEBI" id="CHEBI:78522"/>
        <dbReference type="ChEBI" id="CHEBI:456215"/>
        <dbReference type="EC" id="6.1.1.14"/>
    </reaction>
</comment>
<evidence type="ECO:0000313" key="10">
    <source>
        <dbReference type="EMBL" id="MBD1420634.1"/>
    </source>
</evidence>
<keyword evidence="4 8" id="KW-0547">Nucleotide-binding</keyword>
<protein>
    <recommendedName>
        <fullName evidence="8">Glycine--tRNA ligase</fullName>
        <ecNumber evidence="8">6.1.1.14</ecNumber>
    </recommendedName>
    <alternativeName>
        <fullName evidence="8">Glycyl-tRNA synthetase</fullName>
        <shortName evidence="8">GlyRS</shortName>
    </alternativeName>
</protein>
<dbReference type="EC" id="6.1.1.14" evidence="8"/>
<organism evidence="10 11">
    <name type="scientific">Sphingobacterium chuzhouense</name>
    <dbReference type="NCBI Taxonomy" id="1742264"/>
    <lineage>
        <taxon>Bacteria</taxon>
        <taxon>Pseudomonadati</taxon>
        <taxon>Bacteroidota</taxon>
        <taxon>Sphingobacteriia</taxon>
        <taxon>Sphingobacteriales</taxon>
        <taxon>Sphingobacteriaceae</taxon>
        <taxon>Sphingobacterium</taxon>
    </lineage>
</organism>
<keyword evidence="6 8" id="KW-0648">Protein biosynthesis</keyword>
<feature type="binding site" evidence="8">
    <location>
        <begin position="348"/>
        <end position="351"/>
    </location>
    <ligand>
        <name>ATP</name>
        <dbReference type="ChEBI" id="CHEBI:30616"/>
    </ligand>
</feature>
<dbReference type="Gene3D" id="3.30.930.10">
    <property type="entry name" value="Bira Bifunctional Protein, Domain 2"/>
    <property type="match status" value="1"/>
</dbReference>
<comment type="subcellular location">
    <subcellularLocation>
        <location evidence="8">Cytoplasm</location>
    </subcellularLocation>
</comment>
<reference evidence="10 11" key="1">
    <citation type="submission" date="2020-08" db="EMBL/GenBank/DDBJ databases">
        <title>Sphingobacterium sp. DN00404 isolated from aquaculture water.</title>
        <authorList>
            <person name="Zhang M."/>
        </authorList>
    </citation>
    <scope>NUCLEOTIDE SEQUENCE [LARGE SCALE GENOMIC DNA]</scope>
    <source>
        <strain evidence="10 11">KCTC 42746</strain>
    </source>
</reference>
<feature type="binding site" evidence="8">
    <location>
        <begin position="304"/>
        <end position="305"/>
    </location>
    <ligand>
        <name>ATP</name>
        <dbReference type="ChEBI" id="CHEBI:30616"/>
    </ligand>
</feature>
<evidence type="ECO:0000256" key="4">
    <source>
        <dbReference type="ARBA" id="ARBA00022741"/>
    </source>
</evidence>
<feature type="domain" description="Aminoacyl-transfer RNA synthetases class-II family profile" evidence="9">
    <location>
        <begin position="170"/>
        <end position="393"/>
    </location>
</feature>
<dbReference type="InterPro" id="IPR033731">
    <property type="entry name" value="GlyRS-like_core"/>
</dbReference>
<dbReference type="PROSITE" id="PS50862">
    <property type="entry name" value="AA_TRNA_LIGASE_II"/>
    <property type="match status" value="1"/>
</dbReference>
<comment type="subunit">
    <text evidence="8">Homodimer.</text>
</comment>
<dbReference type="SUPFAM" id="SSF55681">
    <property type="entry name" value="Class II aaRS and biotin synthetases"/>
    <property type="match status" value="1"/>
</dbReference>
<evidence type="ECO:0000256" key="3">
    <source>
        <dbReference type="ARBA" id="ARBA00022598"/>
    </source>
</evidence>
<dbReference type="PRINTS" id="PR01043">
    <property type="entry name" value="TRNASYNTHGLY"/>
</dbReference>
<dbReference type="InterPro" id="IPR006195">
    <property type="entry name" value="aa-tRNA-synth_II"/>
</dbReference>
<accession>A0ABR7XQ40</accession>
<dbReference type="NCBIfam" id="TIGR00389">
    <property type="entry name" value="glyS_dimeric"/>
    <property type="match status" value="1"/>
</dbReference>
<sequence length="489" mass="56856">MSKQTDDFFKNIISHAKEYGFVFPSSEIYDGLSAVYDYGQMGSELKNNLKTYWWKSMVQLNENIVGIDAAIFMHPTTWKASGHVDGFNDPMIDNKDSKKRYRADQLIEDKIDRYEKDGKTDKAAQLQKDLDEAITADDLVRLKAIIEEHNIVCPVSGTKNWTEVRQFNLMFATQMGAMAEEAEKVYLRPETAQGIFVNFLNVQKTGRMKIPFGIAQIGKAFRNEVIARQFIMRMREFEQMELQFFIRPGTEMEWYEKWKATRLKWHLALGADSTKYRYHDHVKPAHYANAAVDIEYQFPFGFKEVEGIHSRTDFDLKQHQEYSKKKMQYFDPEINQNYVPYVVETSIGLDRLFLTVLANSLVEEDLSTEEKKDSRVVLKFHPAIAPVKAAVLPLTKKDGLPDKAREIMAKLKLDFNIQYDEKDAIGKRYRRQDAIGTPFCITVDYQTLEDDTVTIRHRDSMEQERVPATDLRRIIGELVSWNNLLEQLV</sequence>
<dbReference type="NCBIfam" id="NF003211">
    <property type="entry name" value="PRK04173.1"/>
    <property type="match status" value="1"/>
</dbReference>
<evidence type="ECO:0000313" key="11">
    <source>
        <dbReference type="Proteomes" id="UP000651112"/>
    </source>
</evidence>
<evidence type="ECO:0000256" key="2">
    <source>
        <dbReference type="ARBA" id="ARBA00022490"/>
    </source>
</evidence>